<evidence type="ECO:0000313" key="6">
    <source>
        <dbReference type="Proteomes" id="UP001600894"/>
    </source>
</evidence>
<dbReference type="InterPro" id="IPR012349">
    <property type="entry name" value="Split_barrel_FMN-bd"/>
</dbReference>
<proteinExistence type="inferred from homology"/>
<keyword evidence="6" id="KW-1185">Reference proteome</keyword>
<name>A0ABQ0AZB1_9FIRM</name>
<dbReference type="Pfam" id="PF01613">
    <property type="entry name" value="Flavin_Reduct"/>
    <property type="match status" value="1"/>
</dbReference>
<feature type="domain" description="Flavin reductase like" evidence="4">
    <location>
        <begin position="9"/>
        <end position="150"/>
    </location>
</feature>
<reference evidence="5 6" key="1">
    <citation type="submission" date="2024-04" db="EMBL/GenBank/DDBJ databases">
        <title>Defined microbial consortia suppress multidrug-resistant proinflammatory Enterobacteriaceae via ecological control.</title>
        <authorList>
            <person name="Furuichi M."/>
            <person name="Kawaguchi T."/>
            <person name="Pust M."/>
            <person name="Yasuma K."/>
            <person name="Plichta D."/>
            <person name="Hasegawa N."/>
            <person name="Ohya T."/>
            <person name="Bhattarai S."/>
            <person name="Sasajima S."/>
            <person name="Aoto Y."/>
            <person name="Tuganbaev T."/>
            <person name="Yaginuma M."/>
            <person name="Ueda M."/>
            <person name="Okahashi N."/>
            <person name="Amafuji K."/>
            <person name="Kiridooshi Y."/>
            <person name="Sugita K."/>
            <person name="Strazar M."/>
            <person name="Skelly A."/>
            <person name="Suda W."/>
            <person name="Hattori M."/>
            <person name="Nakamoto N."/>
            <person name="Caballero S."/>
            <person name="Norman J."/>
            <person name="Olle B."/>
            <person name="Tanoue T."/>
            <person name="Arita M."/>
            <person name="Bucci V."/>
            <person name="Atarashi K."/>
            <person name="Xavier R."/>
            <person name="Honda K."/>
        </authorList>
    </citation>
    <scope>NUCLEOTIDE SEQUENCE [LARGE SCALE GENOMIC DNA]</scope>
    <source>
        <strain evidence="6">f13</strain>
    </source>
</reference>
<dbReference type="EMBL" id="BAABXL010000001">
    <property type="protein sequence ID" value="GAA6269348.1"/>
    <property type="molecule type" value="Genomic_DNA"/>
</dbReference>
<evidence type="ECO:0000256" key="3">
    <source>
        <dbReference type="ARBA" id="ARBA00038054"/>
    </source>
</evidence>
<dbReference type="RefSeq" id="WP_390470097.1">
    <property type="nucleotide sequence ID" value="NZ_BAABXL010000001.1"/>
</dbReference>
<evidence type="ECO:0000259" key="4">
    <source>
        <dbReference type="SMART" id="SM00903"/>
    </source>
</evidence>
<dbReference type="InterPro" id="IPR002563">
    <property type="entry name" value="Flavin_Rdtase-like_dom"/>
</dbReference>
<accession>A0ABQ0AZB1</accession>
<comment type="caution">
    <text evidence="5">The sequence shown here is derived from an EMBL/GenBank/DDBJ whole genome shotgun (WGS) entry which is preliminary data.</text>
</comment>
<evidence type="ECO:0000256" key="2">
    <source>
        <dbReference type="ARBA" id="ARBA00022630"/>
    </source>
</evidence>
<dbReference type="Gene3D" id="2.30.110.10">
    <property type="entry name" value="Electron Transport, Fmn-binding Protein, Chain A"/>
    <property type="match status" value="1"/>
</dbReference>
<organism evidence="5 6">
    <name type="scientific">Enterocloster alcoholdehydrogenati</name>
    <dbReference type="NCBI Taxonomy" id="2547410"/>
    <lineage>
        <taxon>Bacteria</taxon>
        <taxon>Bacillati</taxon>
        <taxon>Bacillota</taxon>
        <taxon>Clostridia</taxon>
        <taxon>Lachnospirales</taxon>
        <taxon>Lachnospiraceae</taxon>
        <taxon>Enterocloster</taxon>
    </lineage>
</organism>
<evidence type="ECO:0000256" key="1">
    <source>
        <dbReference type="ARBA" id="ARBA00001917"/>
    </source>
</evidence>
<dbReference type="Proteomes" id="UP001600894">
    <property type="component" value="Unassembled WGS sequence"/>
</dbReference>
<dbReference type="InterPro" id="IPR052174">
    <property type="entry name" value="Flavoredoxin"/>
</dbReference>
<gene>
    <name evidence="5" type="ORF">F130042H8_24080</name>
</gene>
<comment type="similarity">
    <text evidence="3">Belongs to the flavoredoxin family.</text>
</comment>
<dbReference type="PANTHER" id="PTHR43567">
    <property type="entry name" value="FLAVOREDOXIN-RELATED-RELATED"/>
    <property type="match status" value="1"/>
</dbReference>
<dbReference type="PANTHER" id="PTHR43567:SF1">
    <property type="entry name" value="FLAVOREDOXIN"/>
    <property type="match status" value="1"/>
</dbReference>
<comment type="cofactor">
    <cofactor evidence="1">
        <name>FMN</name>
        <dbReference type="ChEBI" id="CHEBI:58210"/>
    </cofactor>
</comment>
<protein>
    <recommendedName>
        <fullName evidence="4">Flavin reductase like domain-containing protein</fullName>
    </recommendedName>
</protein>
<sequence>MKQKIGNGIALYPTPLAVVGTMVNGTPNWVLVGHLGIMGHDRIMISLSSAHYTNQGIWESGVLSVNLVDEDMLAKADYIGCVSGADTDKSEIFSWHPGEGGAPIAEEAPVSMECRMTDVYKTDGFENFICTILGTYAKKEVLTGQGKLDYGMLKPVLFEMPTYEYLKTGEVIGKCMKIGKEGV</sequence>
<evidence type="ECO:0000313" key="5">
    <source>
        <dbReference type="EMBL" id="GAA6269348.1"/>
    </source>
</evidence>
<dbReference type="SMART" id="SM00903">
    <property type="entry name" value="Flavin_Reduct"/>
    <property type="match status" value="1"/>
</dbReference>
<keyword evidence="2" id="KW-0285">Flavoprotein</keyword>
<dbReference type="SUPFAM" id="SSF50475">
    <property type="entry name" value="FMN-binding split barrel"/>
    <property type="match status" value="1"/>
</dbReference>